<dbReference type="Pfam" id="PF04630">
    <property type="entry name" value="Phage_TTP_1"/>
    <property type="match status" value="1"/>
</dbReference>
<feature type="region of interest" description="Disordered" evidence="1">
    <location>
        <begin position="192"/>
        <end position="213"/>
    </location>
</feature>
<reference evidence="2" key="1">
    <citation type="submission" date="2022-05" db="EMBL/GenBank/DDBJ databases">
        <title>Comparative genomics of Staphylococcus equorum isolates.</title>
        <authorList>
            <person name="Luelf R.H."/>
        </authorList>
    </citation>
    <scope>NUCLEOTIDE SEQUENCE</scope>
    <source>
        <strain evidence="2">TMW 2.2343</strain>
    </source>
</reference>
<gene>
    <name evidence="2" type="ORF">M4L21_13410</name>
</gene>
<accession>A0A9X4R2K3</accession>
<evidence type="ECO:0000313" key="2">
    <source>
        <dbReference type="EMBL" id="MDG0860325.1"/>
    </source>
</evidence>
<dbReference type="NCBIfam" id="TIGR01603">
    <property type="entry name" value="maj_tail_phi13"/>
    <property type="match status" value="1"/>
</dbReference>
<dbReference type="InterPro" id="IPR006724">
    <property type="entry name" value="Phage_TTP"/>
</dbReference>
<organism evidence="2 3">
    <name type="scientific">Staphylococcus equorum</name>
    <dbReference type="NCBI Taxonomy" id="246432"/>
    <lineage>
        <taxon>Bacteria</taxon>
        <taxon>Bacillati</taxon>
        <taxon>Bacillota</taxon>
        <taxon>Bacilli</taxon>
        <taxon>Bacillales</taxon>
        <taxon>Staphylococcaceae</taxon>
        <taxon>Staphylococcus</taxon>
    </lineage>
</organism>
<dbReference type="EMBL" id="JAMBPX010000011">
    <property type="protein sequence ID" value="MDG0860325.1"/>
    <property type="molecule type" value="Genomic_DNA"/>
</dbReference>
<proteinExistence type="predicted"/>
<sequence>MPKNYSATTGVDEFYYAVLDPTNELKIMKGSPERIKFLQEITVSSKQELEKAYGDNGIAEMATSNGEVEVSGQFHKIPKEDLVALLGLETSKGGLFAYGKDDNPPYVAAIFAKTYEDGSKEWVGLPKGKFTRPESKGTGKEDKVEFASDEISAEFMDREVKGFDGEKSVIFAVTEKNNPTQRDEIFQAIFGTDYPTGVTPPVDNQEPEEEAAA</sequence>
<protein>
    <submittedName>
        <fullName evidence="2">Phage tail protein</fullName>
    </submittedName>
</protein>
<dbReference type="AlphaFoldDB" id="A0A9X4R2K3"/>
<dbReference type="Proteomes" id="UP001152302">
    <property type="component" value="Unassembled WGS sequence"/>
</dbReference>
<dbReference type="RefSeq" id="WP_277595843.1">
    <property type="nucleotide sequence ID" value="NZ_JAMBPX010000011.1"/>
</dbReference>
<dbReference type="InterPro" id="IPR006490">
    <property type="entry name" value="Maj_tail_phi13"/>
</dbReference>
<evidence type="ECO:0000313" key="3">
    <source>
        <dbReference type="Proteomes" id="UP001152302"/>
    </source>
</evidence>
<evidence type="ECO:0000256" key="1">
    <source>
        <dbReference type="SAM" id="MobiDB-lite"/>
    </source>
</evidence>
<comment type="caution">
    <text evidence="2">The sequence shown here is derived from an EMBL/GenBank/DDBJ whole genome shotgun (WGS) entry which is preliminary data.</text>
</comment>
<name>A0A9X4R2K3_9STAP</name>